<comment type="caution">
    <text evidence="2">The sequence shown here is derived from an EMBL/GenBank/DDBJ whole genome shotgun (WGS) entry which is preliminary data.</text>
</comment>
<gene>
    <name evidence="2" type="ORF">DB30_03831</name>
</gene>
<evidence type="ECO:0000256" key="1">
    <source>
        <dbReference type="SAM" id="MobiDB-lite"/>
    </source>
</evidence>
<accession>A0A0C2DCZ0</accession>
<evidence type="ECO:0008006" key="4">
    <source>
        <dbReference type="Google" id="ProtNLM"/>
    </source>
</evidence>
<dbReference type="SUPFAM" id="SSF47240">
    <property type="entry name" value="Ferritin-like"/>
    <property type="match status" value="1"/>
</dbReference>
<dbReference type="InterPro" id="IPR009078">
    <property type="entry name" value="Ferritin-like_SF"/>
</dbReference>
<evidence type="ECO:0000313" key="3">
    <source>
        <dbReference type="Proteomes" id="UP000031599"/>
    </source>
</evidence>
<feature type="compositionally biased region" description="Low complexity" evidence="1">
    <location>
        <begin position="35"/>
        <end position="51"/>
    </location>
</feature>
<sequence>MKRATFHEALAATARISCCAALLASPGCRAEQSTAPDSGSGEGSADGAAPAVIAEPDPSVTDAQREAALSPELEQRGELAACESRLATNENAELDATEANQRCCNMLLTAISAPFPEDADEQTKAASNQTYDVWMHNQTACCALLDWPGGACTPWGPPTPPSAQRSLAQLSPASKPGILDLRDEARELGLSLATQPATAQLQRAAVVTWTGRMVNEHGSARVFEGLSAQLEQLTGAAKLSASERTRLRGFADEERLHGVMCGAVVEALGGSARAPALPATAFPSHDDARSPLEAALRNLLSVCCLSETVAVALIGAERIEMPEGPLRELLSQIYADECGHANFGWRLLPRLLAGANPALLDRLGDYLEVAFAELERHELAHLPAAFVVPAGGEAFGLCEGAAARELFHACVEAVIIPGLEAHGLPARRAWARRGVTAPTKARSDHAVHAHAYAQPAC</sequence>
<dbReference type="AlphaFoldDB" id="A0A0C2DCZ0"/>
<proteinExistence type="predicted"/>
<feature type="region of interest" description="Disordered" evidence="1">
    <location>
        <begin position="30"/>
        <end position="52"/>
    </location>
</feature>
<protein>
    <recommendedName>
        <fullName evidence="4">Ferritin-like domain-containing protein</fullName>
    </recommendedName>
</protein>
<dbReference type="EMBL" id="JMCC02000003">
    <property type="protein sequence ID" value="KIG19275.1"/>
    <property type="molecule type" value="Genomic_DNA"/>
</dbReference>
<name>A0A0C2DCZ0_9BACT</name>
<evidence type="ECO:0000313" key="2">
    <source>
        <dbReference type="EMBL" id="KIG19275.1"/>
    </source>
</evidence>
<reference evidence="2 3" key="1">
    <citation type="submission" date="2014-12" db="EMBL/GenBank/DDBJ databases">
        <title>Genome assembly of Enhygromyxa salina DSM 15201.</title>
        <authorList>
            <person name="Sharma G."/>
            <person name="Subramanian S."/>
        </authorList>
    </citation>
    <scope>NUCLEOTIDE SEQUENCE [LARGE SCALE GENOMIC DNA]</scope>
    <source>
        <strain evidence="2 3">DSM 15201</strain>
    </source>
</reference>
<organism evidence="2 3">
    <name type="scientific">Enhygromyxa salina</name>
    <dbReference type="NCBI Taxonomy" id="215803"/>
    <lineage>
        <taxon>Bacteria</taxon>
        <taxon>Pseudomonadati</taxon>
        <taxon>Myxococcota</taxon>
        <taxon>Polyangia</taxon>
        <taxon>Nannocystales</taxon>
        <taxon>Nannocystaceae</taxon>
        <taxon>Enhygromyxa</taxon>
    </lineage>
</organism>
<dbReference type="RefSeq" id="WP_205632885.1">
    <property type="nucleotide sequence ID" value="NZ_JMCC02000003.1"/>
</dbReference>
<dbReference type="Proteomes" id="UP000031599">
    <property type="component" value="Unassembled WGS sequence"/>
</dbReference>